<gene>
    <name evidence="2" type="ORF">AB1Y20_018472</name>
</gene>
<reference evidence="2 3" key="1">
    <citation type="journal article" date="2024" name="Science">
        <title>Giant polyketide synthase enzymes in the biosynthesis of giant marine polyether toxins.</title>
        <authorList>
            <person name="Fallon T.R."/>
            <person name="Shende V.V."/>
            <person name="Wierzbicki I.H."/>
            <person name="Pendleton A.L."/>
            <person name="Watervoot N.F."/>
            <person name="Auber R.P."/>
            <person name="Gonzalez D.J."/>
            <person name="Wisecaver J.H."/>
            <person name="Moore B.S."/>
        </authorList>
    </citation>
    <scope>NUCLEOTIDE SEQUENCE [LARGE SCALE GENOMIC DNA]</scope>
    <source>
        <strain evidence="2 3">12B1</strain>
    </source>
</reference>
<proteinExistence type="predicted"/>
<protein>
    <submittedName>
        <fullName evidence="2">Uncharacterized protein</fullName>
    </submittedName>
</protein>
<evidence type="ECO:0000313" key="3">
    <source>
        <dbReference type="Proteomes" id="UP001515480"/>
    </source>
</evidence>
<organism evidence="2 3">
    <name type="scientific">Prymnesium parvum</name>
    <name type="common">Toxic golden alga</name>
    <dbReference type="NCBI Taxonomy" id="97485"/>
    <lineage>
        <taxon>Eukaryota</taxon>
        <taxon>Haptista</taxon>
        <taxon>Haptophyta</taxon>
        <taxon>Prymnesiophyceae</taxon>
        <taxon>Prymnesiales</taxon>
        <taxon>Prymnesiaceae</taxon>
        <taxon>Prymnesium</taxon>
    </lineage>
</organism>
<feature type="region of interest" description="Disordered" evidence="1">
    <location>
        <begin position="175"/>
        <end position="208"/>
    </location>
</feature>
<evidence type="ECO:0000313" key="2">
    <source>
        <dbReference type="EMBL" id="KAL1523535.1"/>
    </source>
</evidence>
<dbReference type="Proteomes" id="UP001515480">
    <property type="component" value="Unassembled WGS sequence"/>
</dbReference>
<sequence length="208" mass="22070">MPLPPPSDLLLWTAASLSSAFLLLLALRAALRSCFHAHIRASSRAALLKARRRATLLARALPVAPRGSWQPFSPRSWRKLDDEGVTETAGDEAREAARHRALLYGAGGEAVETSVQPQVEIVYGAGGAAVGARVQPQVEIAPGGEAGGGGTRAADELYIRYLEEQLAIARRAVRPAEGGGSEWRPEGEAFGAAYERPSGLPTDRELAV</sequence>
<dbReference type="EMBL" id="JBGBPQ010000005">
    <property type="protein sequence ID" value="KAL1523535.1"/>
    <property type="molecule type" value="Genomic_DNA"/>
</dbReference>
<dbReference type="AlphaFoldDB" id="A0AB34JQ21"/>
<evidence type="ECO:0000256" key="1">
    <source>
        <dbReference type="SAM" id="MobiDB-lite"/>
    </source>
</evidence>
<comment type="caution">
    <text evidence="2">The sequence shown here is derived from an EMBL/GenBank/DDBJ whole genome shotgun (WGS) entry which is preliminary data.</text>
</comment>
<name>A0AB34JQ21_PRYPA</name>
<accession>A0AB34JQ21</accession>
<keyword evidence="3" id="KW-1185">Reference proteome</keyword>